<evidence type="ECO:0000313" key="3">
    <source>
        <dbReference type="Proteomes" id="UP000039046"/>
    </source>
</evidence>
<name>A0A0A1T2J7_9HYPO</name>
<feature type="region of interest" description="Disordered" evidence="1">
    <location>
        <begin position="66"/>
        <end position="86"/>
    </location>
</feature>
<proteinExistence type="predicted"/>
<keyword evidence="3" id="KW-1185">Reference proteome</keyword>
<evidence type="ECO:0000313" key="2">
    <source>
        <dbReference type="EMBL" id="CEJ80477.1"/>
    </source>
</evidence>
<reference evidence="2 3" key="1">
    <citation type="journal article" date="2015" name="Genome Announc.">
        <title>Draft Genome Sequence and Gene Annotation of the Entomopathogenic Fungus Verticillium hemipterigenum.</title>
        <authorList>
            <person name="Horn F."/>
            <person name="Habel A."/>
            <person name="Scharf D.H."/>
            <person name="Dworschak J."/>
            <person name="Brakhage A.A."/>
            <person name="Guthke R."/>
            <person name="Hertweck C."/>
            <person name="Linde J."/>
        </authorList>
    </citation>
    <scope>NUCLEOTIDE SEQUENCE [LARGE SCALE GENOMIC DNA]</scope>
</reference>
<dbReference type="EMBL" id="CDHN01000001">
    <property type="protein sequence ID" value="CEJ80477.1"/>
    <property type="molecule type" value="Genomic_DNA"/>
</dbReference>
<dbReference type="HOGENOM" id="CLU_2211798_0_0_1"/>
<accession>A0A0A1T2J7</accession>
<protein>
    <submittedName>
        <fullName evidence="2">Uncharacterized protein</fullName>
    </submittedName>
</protein>
<organism evidence="2 3">
    <name type="scientific">[Torrubiella] hemipterigena</name>
    <dbReference type="NCBI Taxonomy" id="1531966"/>
    <lineage>
        <taxon>Eukaryota</taxon>
        <taxon>Fungi</taxon>
        <taxon>Dikarya</taxon>
        <taxon>Ascomycota</taxon>
        <taxon>Pezizomycotina</taxon>
        <taxon>Sordariomycetes</taxon>
        <taxon>Hypocreomycetidae</taxon>
        <taxon>Hypocreales</taxon>
        <taxon>Clavicipitaceae</taxon>
        <taxon>Clavicipitaceae incertae sedis</taxon>
        <taxon>'Torrubiella' clade</taxon>
    </lineage>
</organism>
<dbReference type="AlphaFoldDB" id="A0A0A1T2J7"/>
<gene>
    <name evidence="2" type="ORF">VHEMI00656</name>
</gene>
<dbReference type="Proteomes" id="UP000039046">
    <property type="component" value="Unassembled WGS sequence"/>
</dbReference>
<sequence length="107" mass="12120">MADQLYTDIDATFSPAELRLIRGVLASIDNDKIDWDIVVDESEMKNVTYAKKRLRALRVKHHLLKGTGEDGVQQPSPSKVTKKTSIKPEKMKLSVKAEESIKSEYFV</sequence>
<evidence type="ECO:0000256" key="1">
    <source>
        <dbReference type="SAM" id="MobiDB-lite"/>
    </source>
</evidence>